<dbReference type="Pfam" id="PF19519">
    <property type="entry name" value="DUF6051"/>
    <property type="match status" value="1"/>
</dbReference>
<protein>
    <submittedName>
        <fullName evidence="1">DUF6051 family protein</fullName>
    </submittedName>
</protein>
<dbReference type="InterPro" id="IPR046114">
    <property type="entry name" value="DUF6051"/>
</dbReference>
<dbReference type="EMBL" id="JAQQAL010000024">
    <property type="protein sequence ID" value="MDC7227320.1"/>
    <property type="molecule type" value="Genomic_DNA"/>
</dbReference>
<comment type="caution">
    <text evidence="1">The sequence shown here is derived from an EMBL/GenBank/DDBJ whole genome shotgun (WGS) entry which is preliminary data.</text>
</comment>
<evidence type="ECO:0000313" key="2">
    <source>
        <dbReference type="Proteomes" id="UP001221217"/>
    </source>
</evidence>
<dbReference type="Proteomes" id="UP001221217">
    <property type="component" value="Unassembled WGS sequence"/>
</dbReference>
<organism evidence="1 2">
    <name type="scientific">Candidatus Thalassospirochaeta sargassi</name>
    <dbReference type="NCBI Taxonomy" id="3119039"/>
    <lineage>
        <taxon>Bacteria</taxon>
        <taxon>Pseudomonadati</taxon>
        <taxon>Spirochaetota</taxon>
        <taxon>Spirochaetia</taxon>
        <taxon>Spirochaetales</taxon>
        <taxon>Spirochaetaceae</taxon>
        <taxon>Candidatus Thalassospirochaeta</taxon>
    </lineage>
</organism>
<proteinExistence type="predicted"/>
<name>A0AAJ1IDJ6_9SPIO</name>
<dbReference type="AlphaFoldDB" id="A0AAJ1IDJ6"/>
<sequence length="419" mass="48289">MKTDYINDFNALSRSFDLDISFKTIDIEGHKSFDLLSCPFKSTADFVYPESGDYSSKGSTFTALLKYYLSTNTYSNELIFNELENPDKNVMENNKFRIPIFKPAGNRRFNRAVILLHGLNEKRWEKYLPWALRIMEETDSPVILFPIAFHMNRAPEAWGSPRDMMKVAAERKNFVNEGTQTSFLNAALSHRIQFAPHRFFSSGLQTYYDIISLIDEIRLGTHPFLERNCKFDFFSYSIGASLTEVLLTSNQNNYFENSNAFLFCGGAALDTADPVSKTIIDKAAYTELFSWFGTLFESVTEMSRRVRDIFFQDLPEVLNFKSFLFYDRMQSFREASLRKMSGNIMVLGLDKDKVFPPASTRKTIKGFNEDIDIEVGSMDFPFEYRHEDPFPLLNSQHPELNAGFEEVFSKACSFLNKTA</sequence>
<accession>A0AAJ1IDJ6</accession>
<evidence type="ECO:0000313" key="1">
    <source>
        <dbReference type="EMBL" id="MDC7227320.1"/>
    </source>
</evidence>
<gene>
    <name evidence="1" type="ORF">PQJ61_11215</name>
</gene>
<reference evidence="1 2" key="1">
    <citation type="submission" date="2022-12" db="EMBL/GenBank/DDBJ databases">
        <title>Metagenome assembled genome from gulf of manar.</title>
        <authorList>
            <person name="Kohli P."/>
            <person name="Pk S."/>
            <person name="Venkata Ramana C."/>
            <person name="Sasikala C."/>
        </authorList>
    </citation>
    <scope>NUCLEOTIDE SEQUENCE [LARGE SCALE GENOMIC DNA]</scope>
    <source>
        <strain evidence="1">JB008</strain>
    </source>
</reference>